<sequence length="88" mass="9620">MEKIDAKILGMVSVTLLTRLTGQLEREGVLPRGWTATELRDIAATAETNILRGSDPEFHHAFARALQRIAQVCLQPVPEGNAEAKEPA</sequence>
<comment type="caution">
    <text evidence="1">The sequence shown here is derived from an EMBL/GenBank/DDBJ whole genome shotgun (WGS) entry which is preliminary data.</text>
</comment>
<evidence type="ECO:0000313" key="1">
    <source>
        <dbReference type="EMBL" id="MBR0651980.1"/>
    </source>
</evidence>
<dbReference type="RefSeq" id="WP_211870698.1">
    <property type="nucleotide sequence ID" value="NZ_JAAEDI010000023.1"/>
</dbReference>
<name>A0ABS5ELY6_9PROT</name>
<dbReference type="EMBL" id="JAAEDI010000023">
    <property type="protein sequence ID" value="MBR0651980.1"/>
    <property type="molecule type" value="Genomic_DNA"/>
</dbReference>
<accession>A0ABS5ELY6</accession>
<organism evidence="1 2">
    <name type="scientific">Neoroseomonas terrae</name>
    <dbReference type="NCBI Taxonomy" id="424799"/>
    <lineage>
        <taxon>Bacteria</taxon>
        <taxon>Pseudomonadati</taxon>
        <taxon>Pseudomonadota</taxon>
        <taxon>Alphaproteobacteria</taxon>
        <taxon>Acetobacterales</taxon>
        <taxon>Acetobacteraceae</taxon>
        <taxon>Neoroseomonas</taxon>
    </lineage>
</organism>
<proteinExistence type="predicted"/>
<gene>
    <name evidence="1" type="ORF">GXW78_20110</name>
</gene>
<keyword evidence="2" id="KW-1185">Reference proteome</keyword>
<reference evidence="2" key="1">
    <citation type="journal article" date="2021" name="Syst. Appl. Microbiol.">
        <title>Roseomonas hellenica sp. nov., isolated from roots of wild-growing Alkanna tinctoria.</title>
        <authorList>
            <person name="Rat A."/>
            <person name="Naranjo H.D."/>
            <person name="Lebbe L."/>
            <person name="Cnockaert M."/>
            <person name="Krigas N."/>
            <person name="Grigoriadou K."/>
            <person name="Maloupa E."/>
            <person name="Willems A."/>
        </authorList>
    </citation>
    <scope>NUCLEOTIDE SEQUENCE [LARGE SCALE GENOMIC DNA]</scope>
    <source>
        <strain evidence="2">LMG 31159</strain>
    </source>
</reference>
<dbReference type="Proteomes" id="UP000698752">
    <property type="component" value="Unassembled WGS sequence"/>
</dbReference>
<protein>
    <submittedName>
        <fullName evidence="1">Uncharacterized protein</fullName>
    </submittedName>
</protein>
<evidence type="ECO:0000313" key="2">
    <source>
        <dbReference type="Proteomes" id="UP000698752"/>
    </source>
</evidence>